<protein>
    <recommendedName>
        <fullName evidence="2">FH2 domain-containing protein</fullName>
    </recommendedName>
</protein>
<dbReference type="InterPro" id="IPR015425">
    <property type="entry name" value="FH2_Formin"/>
</dbReference>
<accession>A0A0D3A6J7</accession>
<dbReference type="GO" id="GO:0051015">
    <property type="term" value="F:actin filament binding"/>
    <property type="evidence" value="ECO:0007669"/>
    <property type="project" value="InterPro"/>
</dbReference>
<evidence type="ECO:0000313" key="4">
    <source>
        <dbReference type="Proteomes" id="UP000032141"/>
    </source>
</evidence>
<sequence>MSFCSLLSLSKVACKKLKKKQHTVPKLLETVLKTRNIMSVGTSRGDAQSFKLDTFLKLSNVKGTDGKTTLLHFVVREIIRSEGVRTLRLQRSSKSFSSVKTDDTNTDISPQSVERYRSRGLQVVSGLTTELEDWMDKESNFEIALAGFIERADGDIKCLKEAKERIMVLVKSCAERADGDIKSLKEAKERIMVLVKSCAERADGDIKSLKEAKERIMVLVKSCADCFHGKSAKNEIIKPQLI</sequence>
<reference evidence="3" key="2">
    <citation type="submission" date="2015-03" db="UniProtKB">
        <authorList>
            <consortium name="EnsemblPlants"/>
        </authorList>
    </citation>
    <scope>IDENTIFICATION</scope>
</reference>
<organism evidence="3 4">
    <name type="scientific">Brassica oleracea var. oleracea</name>
    <dbReference type="NCBI Taxonomy" id="109376"/>
    <lineage>
        <taxon>Eukaryota</taxon>
        <taxon>Viridiplantae</taxon>
        <taxon>Streptophyta</taxon>
        <taxon>Embryophyta</taxon>
        <taxon>Tracheophyta</taxon>
        <taxon>Spermatophyta</taxon>
        <taxon>Magnoliopsida</taxon>
        <taxon>eudicotyledons</taxon>
        <taxon>Gunneridae</taxon>
        <taxon>Pentapetalae</taxon>
        <taxon>rosids</taxon>
        <taxon>malvids</taxon>
        <taxon>Brassicales</taxon>
        <taxon>Brassicaceae</taxon>
        <taxon>Brassiceae</taxon>
        <taxon>Brassica</taxon>
    </lineage>
</organism>
<dbReference type="Proteomes" id="UP000032141">
    <property type="component" value="Chromosome C1"/>
</dbReference>
<dbReference type="Gramene" id="Bo1g043030.1">
    <property type="protein sequence ID" value="Bo1g043030.1"/>
    <property type="gene ID" value="Bo1g043030"/>
</dbReference>
<evidence type="ECO:0000259" key="2">
    <source>
        <dbReference type="PROSITE" id="PS51444"/>
    </source>
</evidence>
<feature type="domain" description="FH2" evidence="2">
    <location>
        <begin position="1"/>
        <end position="228"/>
    </location>
</feature>
<name>A0A0D3A6J7_BRAOL</name>
<dbReference type="AlphaFoldDB" id="A0A0D3A6J7"/>
<proteinExistence type="inferred from homology"/>
<evidence type="ECO:0000256" key="1">
    <source>
        <dbReference type="ARBA" id="ARBA00025793"/>
    </source>
</evidence>
<dbReference type="EnsemblPlants" id="Bo1g043030.1">
    <property type="protein sequence ID" value="Bo1g043030.1"/>
    <property type="gene ID" value="Bo1g043030"/>
</dbReference>
<comment type="similarity">
    <text evidence="1">Belongs to the formin-like family. Class-I subfamily.</text>
</comment>
<evidence type="ECO:0000313" key="3">
    <source>
        <dbReference type="EnsemblPlants" id="Bo1g043030.1"/>
    </source>
</evidence>
<dbReference type="SUPFAM" id="SSF101447">
    <property type="entry name" value="Formin homology 2 domain (FH2 domain)"/>
    <property type="match status" value="1"/>
</dbReference>
<dbReference type="PROSITE" id="PS51444">
    <property type="entry name" value="FH2"/>
    <property type="match status" value="1"/>
</dbReference>
<dbReference type="GO" id="GO:0045010">
    <property type="term" value="P:actin nucleation"/>
    <property type="evidence" value="ECO:0007669"/>
    <property type="project" value="InterPro"/>
</dbReference>
<dbReference type="HOGENOM" id="CLU_1148596_0_0_1"/>
<dbReference type="eggNOG" id="KOG1922">
    <property type="taxonomic scope" value="Eukaryota"/>
</dbReference>
<dbReference type="Gene3D" id="1.20.58.2220">
    <property type="entry name" value="Formin, FH2 domain"/>
    <property type="match status" value="1"/>
</dbReference>
<dbReference type="PANTHER" id="PTHR23213:SF392">
    <property type="entry name" value="FORMIN-LIKE PROTEIN 3"/>
    <property type="match status" value="1"/>
</dbReference>
<keyword evidence="4" id="KW-1185">Reference proteome</keyword>
<dbReference type="InterPro" id="IPR042201">
    <property type="entry name" value="FH2_Formin_sf"/>
</dbReference>
<dbReference type="STRING" id="109376.A0A0D3A6J7"/>
<dbReference type="PANTHER" id="PTHR23213">
    <property type="entry name" value="FORMIN-RELATED"/>
    <property type="match status" value="1"/>
</dbReference>
<reference evidence="3 4" key="1">
    <citation type="journal article" date="2014" name="Genome Biol.">
        <title>Transcriptome and methylome profiling reveals relics of genome dominance in the mesopolyploid Brassica oleracea.</title>
        <authorList>
            <person name="Parkin I.A."/>
            <person name="Koh C."/>
            <person name="Tang H."/>
            <person name="Robinson S.J."/>
            <person name="Kagale S."/>
            <person name="Clarke W.E."/>
            <person name="Town C.D."/>
            <person name="Nixon J."/>
            <person name="Krishnakumar V."/>
            <person name="Bidwell S.L."/>
            <person name="Denoeud F."/>
            <person name="Belcram H."/>
            <person name="Links M.G."/>
            <person name="Just J."/>
            <person name="Clarke C."/>
            <person name="Bender T."/>
            <person name="Huebert T."/>
            <person name="Mason A.S."/>
            <person name="Pires J.C."/>
            <person name="Barker G."/>
            <person name="Moore J."/>
            <person name="Walley P.G."/>
            <person name="Manoli S."/>
            <person name="Batley J."/>
            <person name="Edwards D."/>
            <person name="Nelson M.N."/>
            <person name="Wang X."/>
            <person name="Paterson A.H."/>
            <person name="King G."/>
            <person name="Bancroft I."/>
            <person name="Chalhoub B."/>
            <person name="Sharpe A.G."/>
        </authorList>
    </citation>
    <scope>NUCLEOTIDE SEQUENCE</scope>
    <source>
        <strain evidence="3 4">cv. TO1000</strain>
    </source>
</reference>
<dbReference type="InterPro" id="IPR027643">
    <property type="entry name" value="Formin-like_plant"/>
</dbReference>
<dbReference type="Pfam" id="PF02181">
    <property type="entry name" value="FH2"/>
    <property type="match status" value="1"/>
</dbReference>